<dbReference type="WBParaSite" id="SSTP_0000271600.1">
    <property type="protein sequence ID" value="SSTP_0000271600.1"/>
    <property type="gene ID" value="SSTP_0000271600"/>
</dbReference>
<keyword evidence="2" id="KW-1185">Reference proteome</keyword>
<keyword evidence="1" id="KW-0732">Signal</keyword>
<feature type="chain" id="PRO_5005327298" evidence="1">
    <location>
        <begin position="18"/>
        <end position="566"/>
    </location>
</feature>
<organism evidence="3">
    <name type="scientific">Strongyloides stercoralis</name>
    <name type="common">Threadworm</name>
    <dbReference type="NCBI Taxonomy" id="6248"/>
    <lineage>
        <taxon>Eukaryota</taxon>
        <taxon>Metazoa</taxon>
        <taxon>Ecdysozoa</taxon>
        <taxon>Nematoda</taxon>
        <taxon>Chromadorea</taxon>
        <taxon>Rhabditida</taxon>
        <taxon>Tylenchina</taxon>
        <taxon>Panagrolaimomorpha</taxon>
        <taxon>Strongyloidoidea</taxon>
        <taxon>Strongyloididae</taxon>
        <taxon>Strongyloides</taxon>
    </lineage>
</organism>
<evidence type="ECO:0000256" key="1">
    <source>
        <dbReference type="SAM" id="SignalP"/>
    </source>
</evidence>
<proteinExistence type="predicted"/>
<sequence>MFINNILITIFISYLYAIPQNLHLEFLKNEENSHRHSIDLLEPELAISIFSNLPINPQKRTTVRPIVKKIKKTIKPLSELDYLVRVKKNLVKDLTSPDYINLNNDFLNSDNIMFSYDETSDEMKQVKSFNKNFLHQTINKNVKQQVFVNDKLTLKKEDKKSGDIETVTVVLPSQDIQIDKEEKNWEKTMKNNFVKKNVNSKQSNEKNINEKDKIEDTNNFDDFFNNFGAFTDDSVISIRNKRDIKKNNLIPNLFIYKHENTKNERKIRIGNIKIELEKMTFNKLDNSTNEDIIKIDNKSKFINSIDKKDENNENIINFQTTTELSQLSEDKEDTLSEISHLDNNQTISSSFLNNSMLDITLSKNDSLINEKINEIDTINNENFLIVKNDTFNNTTSFQFTKKNNSINSTKLDLPKNEKTKKYWITFFNNGTTRREMFTESIKIDSIESTTLPFDEVKEKLNNNKTQNLLSNSNSENNTIKNFTFNGINIENIATFPNDVSTQDDFIDNNSIYSDVEIIKNEKPLKYKNYSMDLPSNKPTTKKTNLLKEKKIRRKIHNFRSHHLHSF</sequence>
<reference evidence="3" key="1">
    <citation type="submission" date="2015-08" db="UniProtKB">
        <authorList>
            <consortium name="WormBaseParasite"/>
        </authorList>
    </citation>
    <scope>IDENTIFICATION</scope>
</reference>
<dbReference type="Proteomes" id="UP000035681">
    <property type="component" value="Unplaced"/>
</dbReference>
<protein>
    <submittedName>
        <fullName evidence="3">Secreted ookinete protein</fullName>
    </submittedName>
</protein>
<dbReference type="AlphaFoldDB" id="A0A0K0DZQ4"/>
<name>A0A0K0DZQ4_STRER</name>
<dbReference type="WBParaSite" id="TCONS_00012577.p1">
    <property type="protein sequence ID" value="TCONS_00012577.p1"/>
    <property type="gene ID" value="XLOC_008237"/>
</dbReference>
<evidence type="ECO:0000313" key="2">
    <source>
        <dbReference type="Proteomes" id="UP000035681"/>
    </source>
</evidence>
<feature type="signal peptide" evidence="1">
    <location>
        <begin position="1"/>
        <end position="17"/>
    </location>
</feature>
<accession>A0A0K0DZQ4</accession>
<evidence type="ECO:0000313" key="3">
    <source>
        <dbReference type="WBParaSite" id="SSTP_0000271600.1"/>
    </source>
</evidence>